<dbReference type="PANTHER" id="PTHR42723:SF1">
    <property type="entry name" value="CHLOROPHYLL SYNTHASE, CHLOROPLASTIC"/>
    <property type="match status" value="1"/>
</dbReference>
<evidence type="ECO:0000256" key="4">
    <source>
        <dbReference type="ARBA" id="ARBA00023136"/>
    </source>
</evidence>
<dbReference type="PANTHER" id="PTHR42723">
    <property type="entry name" value="CHLOROPHYLL SYNTHASE"/>
    <property type="match status" value="1"/>
</dbReference>
<dbReference type="Proteomes" id="UP000016930">
    <property type="component" value="Unassembled WGS sequence"/>
</dbReference>
<dbReference type="EMBL" id="KB445796">
    <property type="protein sequence ID" value="EMD37510.1"/>
    <property type="molecule type" value="Genomic_DNA"/>
</dbReference>
<protein>
    <recommendedName>
        <fullName evidence="8">UbiA prenyltransferase</fullName>
    </recommendedName>
</protein>
<dbReference type="GO" id="GO:0016020">
    <property type="term" value="C:membrane"/>
    <property type="evidence" value="ECO:0007669"/>
    <property type="project" value="UniProtKB-SubCell"/>
</dbReference>
<feature type="transmembrane region" description="Helical" evidence="5">
    <location>
        <begin position="213"/>
        <end position="233"/>
    </location>
</feature>
<feature type="transmembrane region" description="Helical" evidence="5">
    <location>
        <begin position="172"/>
        <end position="192"/>
    </location>
</feature>
<evidence type="ECO:0000313" key="7">
    <source>
        <dbReference type="Proteomes" id="UP000016930"/>
    </source>
</evidence>
<reference evidence="6 7" key="1">
    <citation type="journal article" date="2012" name="Proc. Natl. Acad. Sci. U.S.A.">
        <title>Comparative genomics of Ceriporiopsis subvermispora and Phanerochaete chrysosporium provide insight into selective ligninolysis.</title>
        <authorList>
            <person name="Fernandez-Fueyo E."/>
            <person name="Ruiz-Duenas F.J."/>
            <person name="Ferreira P."/>
            <person name="Floudas D."/>
            <person name="Hibbett D.S."/>
            <person name="Canessa P."/>
            <person name="Larrondo L.F."/>
            <person name="James T.Y."/>
            <person name="Seelenfreund D."/>
            <person name="Lobos S."/>
            <person name="Polanco R."/>
            <person name="Tello M."/>
            <person name="Honda Y."/>
            <person name="Watanabe T."/>
            <person name="Watanabe T."/>
            <person name="Ryu J.S."/>
            <person name="Kubicek C.P."/>
            <person name="Schmoll M."/>
            <person name="Gaskell J."/>
            <person name="Hammel K.E."/>
            <person name="St John F.J."/>
            <person name="Vanden Wymelenberg A."/>
            <person name="Sabat G."/>
            <person name="Splinter BonDurant S."/>
            <person name="Syed K."/>
            <person name="Yadav J.S."/>
            <person name="Doddapaneni H."/>
            <person name="Subramanian V."/>
            <person name="Lavin J.L."/>
            <person name="Oguiza J.A."/>
            <person name="Perez G."/>
            <person name="Pisabarro A.G."/>
            <person name="Ramirez L."/>
            <person name="Santoyo F."/>
            <person name="Master E."/>
            <person name="Coutinho P.M."/>
            <person name="Henrissat B."/>
            <person name="Lombard V."/>
            <person name="Magnuson J.K."/>
            <person name="Kuees U."/>
            <person name="Hori C."/>
            <person name="Igarashi K."/>
            <person name="Samejima M."/>
            <person name="Held B.W."/>
            <person name="Barry K.W."/>
            <person name="LaButti K.M."/>
            <person name="Lapidus A."/>
            <person name="Lindquist E.A."/>
            <person name="Lucas S.M."/>
            <person name="Riley R."/>
            <person name="Salamov A.A."/>
            <person name="Hoffmeister D."/>
            <person name="Schwenk D."/>
            <person name="Hadar Y."/>
            <person name="Yarden O."/>
            <person name="de Vries R.P."/>
            <person name="Wiebenga A."/>
            <person name="Stenlid J."/>
            <person name="Eastwood D."/>
            <person name="Grigoriev I.V."/>
            <person name="Berka R.M."/>
            <person name="Blanchette R.A."/>
            <person name="Kersten P."/>
            <person name="Martinez A.T."/>
            <person name="Vicuna R."/>
            <person name="Cullen D."/>
        </authorList>
    </citation>
    <scope>NUCLEOTIDE SEQUENCE [LARGE SCALE GENOMIC DNA]</scope>
    <source>
        <strain evidence="6 7">B</strain>
    </source>
</reference>
<evidence type="ECO:0000256" key="5">
    <source>
        <dbReference type="SAM" id="Phobius"/>
    </source>
</evidence>
<name>M2QZB7_CERS8</name>
<keyword evidence="2 5" id="KW-0812">Transmembrane</keyword>
<dbReference type="Pfam" id="PF01040">
    <property type="entry name" value="UbiA"/>
    <property type="match status" value="1"/>
</dbReference>
<dbReference type="AlphaFoldDB" id="M2QZB7"/>
<evidence type="ECO:0008006" key="8">
    <source>
        <dbReference type="Google" id="ProtNLM"/>
    </source>
</evidence>
<proteinExistence type="predicted"/>
<organism evidence="6 7">
    <name type="scientific">Ceriporiopsis subvermispora (strain B)</name>
    <name type="common">White-rot fungus</name>
    <name type="synonym">Gelatoporia subvermispora</name>
    <dbReference type="NCBI Taxonomy" id="914234"/>
    <lineage>
        <taxon>Eukaryota</taxon>
        <taxon>Fungi</taxon>
        <taxon>Dikarya</taxon>
        <taxon>Basidiomycota</taxon>
        <taxon>Agaricomycotina</taxon>
        <taxon>Agaricomycetes</taxon>
        <taxon>Polyporales</taxon>
        <taxon>Gelatoporiaceae</taxon>
        <taxon>Gelatoporia</taxon>
    </lineage>
</organism>
<evidence type="ECO:0000313" key="6">
    <source>
        <dbReference type="EMBL" id="EMD37510.1"/>
    </source>
</evidence>
<keyword evidence="3 5" id="KW-1133">Transmembrane helix</keyword>
<gene>
    <name evidence="6" type="ORF">CERSUDRAFT_114151</name>
</gene>
<dbReference type="GO" id="GO:0016765">
    <property type="term" value="F:transferase activity, transferring alkyl or aryl (other than methyl) groups"/>
    <property type="evidence" value="ECO:0007669"/>
    <property type="project" value="InterPro"/>
</dbReference>
<sequence>MAVLGVFRLISHWLHTLFLFTKSDIKTTVIPVSLFAAAAAPAPCTYLIVQSTFWIWLHVLQFDVSNQTLKPEEDEFNKHDRPLPSRRLTIEAAYVLRWMLVPICWLWSAMYSVKTFYSSVALVALTILYNECAAHAGHWLARNCVNAAGFAAFETGATLVANMDHNNLDNTAILSICISAGIFTTTIHTQDFKDIQGDRMIGRRTLPIVHTSVARPSVVIGLCLWSLILATIWDLRMGAQLVFHTLSLFVSYRFMAYGDITEDQVSFYWYNVWLSIAHAQPGYYRYLSSRL</sequence>
<evidence type="ECO:0000256" key="3">
    <source>
        <dbReference type="ARBA" id="ARBA00022989"/>
    </source>
</evidence>
<comment type="subcellular location">
    <subcellularLocation>
        <location evidence="1">Membrane</location>
        <topology evidence="1">Multi-pass membrane protein</topology>
    </subcellularLocation>
</comment>
<dbReference type="STRING" id="914234.M2QZB7"/>
<keyword evidence="4 5" id="KW-0472">Membrane</keyword>
<dbReference type="InterPro" id="IPR000537">
    <property type="entry name" value="UbiA_prenyltransferase"/>
</dbReference>
<dbReference type="InterPro" id="IPR044878">
    <property type="entry name" value="UbiA_sf"/>
</dbReference>
<keyword evidence="7" id="KW-1185">Reference proteome</keyword>
<dbReference type="InterPro" id="IPR050475">
    <property type="entry name" value="Prenyltransferase_related"/>
</dbReference>
<dbReference type="Gene3D" id="1.10.357.140">
    <property type="entry name" value="UbiA prenyltransferase"/>
    <property type="match status" value="1"/>
</dbReference>
<accession>M2QZB7</accession>
<evidence type="ECO:0000256" key="1">
    <source>
        <dbReference type="ARBA" id="ARBA00004141"/>
    </source>
</evidence>
<evidence type="ECO:0000256" key="2">
    <source>
        <dbReference type="ARBA" id="ARBA00022692"/>
    </source>
</evidence>
<dbReference type="OrthoDB" id="434972at2759"/>
<dbReference type="HOGENOM" id="CLU_063928_0_0_1"/>
<dbReference type="CDD" id="cd13965">
    <property type="entry name" value="PT_UbiA_3"/>
    <property type="match status" value="1"/>
</dbReference>